<dbReference type="PANTHER" id="PTHR48041:SF116">
    <property type="entry name" value="PROTEIN BROWN"/>
    <property type="match status" value="1"/>
</dbReference>
<dbReference type="InterPro" id="IPR013525">
    <property type="entry name" value="ABC2_TM"/>
</dbReference>
<dbReference type="InterPro" id="IPR017871">
    <property type="entry name" value="ABC_transporter-like_CS"/>
</dbReference>
<evidence type="ECO:0000256" key="9">
    <source>
        <dbReference type="SAM" id="Phobius"/>
    </source>
</evidence>
<evidence type="ECO:0000256" key="1">
    <source>
        <dbReference type="ARBA" id="ARBA00004141"/>
    </source>
</evidence>
<dbReference type="InterPro" id="IPR003439">
    <property type="entry name" value="ABC_transporter-like_ATP-bd"/>
</dbReference>
<evidence type="ECO:0000313" key="12">
    <source>
        <dbReference type="RefSeq" id="XP_025411286.1"/>
    </source>
</evidence>
<accession>A0A8B8FLB9</accession>
<organism evidence="11 12">
    <name type="scientific">Sipha flava</name>
    <name type="common">yellow sugarcane aphid</name>
    <dbReference type="NCBI Taxonomy" id="143950"/>
    <lineage>
        <taxon>Eukaryota</taxon>
        <taxon>Metazoa</taxon>
        <taxon>Ecdysozoa</taxon>
        <taxon>Arthropoda</taxon>
        <taxon>Hexapoda</taxon>
        <taxon>Insecta</taxon>
        <taxon>Pterygota</taxon>
        <taxon>Neoptera</taxon>
        <taxon>Paraneoptera</taxon>
        <taxon>Hemiptera</taxon>
        <taxon>Sternorrhyncha</taxon>
        <taxon>Aphidomorpha</taxon>
        <taxon>Aphidoidea</taxon>
        <taxon>Aphididae</taxon>
        <taxon>Sipha</taxon>
    </lineage>
</organism>
<feature type="transmembrane region" description="Helical" evidence="9">
    <location>
        <begin position="588"/>
        <end position="610"/>
    </location>
</feature>
<evidence type="ECO:0000256" key="3">
    <source>
        <dbReference type="ARBA" id="ARBA00022448"/>
    </source>
</evidence>
<dbReference type="PROSITE" id="PS50893">
    <property type="entry name" value="ABC_TRANSPORTER_2"/>
    <property type="match status" value="1"/>
</dbReference>
<evidence type="ECO:0000256" key="2">
    <source>
        <dbReference type="ARBA" id="ARBA00005814"/>
    </source>
</evidence>
<keyword evidence="8 9" id="KW-0472">Membrane</keyword>
<keyword evidence="3" id="KW-0813">Transport</keyword>
<dbReference type="SMART" id="SM00382">
    <property type="entry name" value="AAA"/>
    <property type="match status" value="1"/>
</dbReference>
<dbReference type="RefSeq" id="XP_025411286.1">
    <property type="nucleotide sequence ID" value="XM_025555501.1"/>
</dbReference>
<comment type="similarity">
    <text evidence="2">Belongs to the ABC transporter superfamily. ABCG family. Eye pigment precursor importer (TC 3.A.1.204) subfamily.</text>
</comment>
<dbReference type="Pfam" id="PF00005">
    <property type="entry name" value="ABC_tran"/>
    <property type="match status" value="1"/>
</dbReference>
<dbReference type="InterPro" id="IPR003593">
    <property type="entry name" value="AAA+_ATPase"/>
</dbReference>
<dbReference type="Proteomes" id="UP000694846">
    <property type="component" value="Unplaced"/>
</dbReference>
<proteinExistence type="inferred from homology"/>
<dbReference type="GO" id="GO:0005524">
    <property type="term" value="F:ATP binding"/>
    <property type="evidence" value="ECO:0007669"/>
    <property type="project" value="UniProtKB-KW"/>
</dbReference>
<feature type="transmembrane region" description="Helical" evidence="9">
    <location>
        <begin position="507"/>
        <end position="526"/>
    </location>
</feature>
<keyword evidence="11" id="KW-1185">Reference proteome</keyword>
<keyword evidence="6" id="KW-0067">ATP-binding</keyword>
<keyword evidence="4 9" id="KW-0812">Transmembrane</keyword>
<evidence type="ECO:0000256" key="8">
    <source>
        <dbReference type="ARBA" id="ARBA00023136"/>
    </source>
</evidence>
<dbReference type="OrthoDB" id="66620at2759"/>
<dbReference type="InterPro" id="IPR050352">
    <property type="entry name" value="ABCG_transporters"/>
</dbReference>
<dbReference type="GO" id="GO:0140359">
    <property type="term" value="F:ABC-type transporter activity"/>
    <property type="evidence" value="ECO:0007669"/>
    <property type="project" value="InterPro"/>
</dbReference>
<sequence>MVTKKTLDLRYNEMWQAWNDTAGEDSNYSTELFKPDLVLSWKQLNVTVTKKVPKLFGLSEVINKQILNNVSGNVECGTLLGIMGPSGSGKTTLMATISHRTKGNFEGELLLNGRPVSEDIMIKISGFVAQEDISFDQLTVLEELKLMARLKMDSSSSKKVIKDRIDYLVAHLGLNKTLNTRLCFLSGGERKKVALAVQLINDPPILFCDEVTTGLDSYAAAHIINTLRRVAHSGKIVICTIHQPASGLFDQFQEVLLLTNGRLAYQGPVSLVNDVFKNYSYICPATYNKADFIISILNSDNVLDKNNVNNMCEISSTIKQMDIKYNSFNKDVQSEYEHHLQTMKLSWILQVLLLLYRSTTCFVRNYKQHLLEFGTLMFLGIIVATPYANLQFDTKAVQNWEGFWLCLVINTVFQFNYSAISTHQIKFSVVHREVSNKVYSLSAYYVSELIILIIWLMVKILFYCIVIFWIVGVQWIYMQLLVFFIIALASFSYGSLLSAYFSCVEEAIVFSIAYEYLALPLSGAYLSFRSLPKVLFSLRYLSLFFLGCETISTLFWDKIKSLPCTDIANCLDSGKAVLLKYGFVSNDMYFDLMALLIFSVLANIFGYIGILRRMKKQPAY</sequence>
<evidence type="ECO:0000313" key="11">
    <source>
        <dbReference type="Proteomes" id="UP000694846"/>
    </source>
</evidence>
<evidence type="ECO:0000256" key="5">
    <source>
        <dbReference type="ARBA" id="ARBA00022741"/>
    </source>
</evidence>
<reference evidence="12" key="1">
    <citation type="submission" date="2025-08" db="UniProtKB">
        <authorList>
            <consortium name="RefSeq"/>
        </authorList>
    </citation>
    <scope>IDENTIFICATION</scope>
    <source>
        <tissue evidence="12">Whole body</tissue>
    </source>
</reference>
<dbReference type="PROSITE" id="PS00211">
    <property type="entry name" value="ABC_TRANSPORTER_1"/>
    <property type="match status" value="1"/>
</dbReference>
<evidence type="ECO:0000256" key="6">
    <source>
        <dbReference type="ARBA" id="ARBA00022840"/>
    </source>
</evidence>
<dbReference type="AlphaFoldDB" id="A0A8B8FLB9"/>
<evidence type="ECO:0000259" key="10">
    <source>
        <dbReference type="PROSITE" id="PS50893"/>
    </source>
</evidence>
<protein>
    <submittedName>
        <fullName evidence="12">Protein scarlet-like</fullName>
    </submittedName>
</protein>
<name>A0A8B8FLB9_9HEMI</name>
<feature type="transmembrane region" description="Helical" evidence="9">
    <location>
        <begin position="480"/>
        <end position="501"/>
    </location>
</feature>
<feature type="transmembrane region" description="Helical" evidence="9">
    <location>
        <begin position="370"/>
        <end position="388"/>
    </location>
</feature>
<dbReference type="Gene3D" id="3.40.50.300">
    <property type="entry name" value="P-loop containing nucleotide triphosphate hydrolases"/>
    <property type="match status" value="1"/>
</dbReference>
<dbReference type="InterPro" id="IPR043926">
    <property type="entry name" value="ABCG_dom"/>
</dbReference>
<dbReference type="InterPro" id="IPR027417">
    <property type="entry name" value="P-loop_NTPase"/>
</dbReference>
<dbReference type="GO" id="GO:0016887">
    <property type="term" value="F:ATP hydrolysis activity"/>
    <property type="evidence" value="ECO:0007669"/>
    <property type="project" value="InterPro"/>
</dbReference>
<dbReference type="Pfam" id="PF01061">
    <property type="entry name" value="ABC2_membrane"/>
    <property type="match status" value="1"/>
</dbReference>
<dbReference type="GO" id="GO:0005886">
    <property type="term" value="C:plasma membrane"/>
    <property type="evidence" value="ECO:0007669"/>
    <property type="project" value="TreeGrafter"/>
</dbReference>
<feature type="transmembrane region" description="Helical" evidence="9">
    <location>
        <begin position="538"/>
        <end position="556"/>
    </location>
</feature>
<feature type="domain" description="ABC transporter" evidence="10">
    <location>
        <begin position="50"/>
        <end position="285"/>
    </location>
</feature>
<dbReference type="GeneID" id="112684152"/>
<dbReference type="Pfam" id="PF19055">
    <property type="entry name" value="ABC2_membrane_7"/>
    <property type="match status" value="1"/>
</dbReference>
<keyword evidence="5" id="KW-0547">Nucleotide-binding</keyword>
<gene>
    <name evidence="12" type="primary">LOC112684152</name>
</gene>
<keyword evidence="7 9" id="KW-1133">Transmembrane helix</keyword>
<evidence type="ECO:0000256" key="7">
    <source>
        <dbReference type="ARBA" id="ARBA00022989"/>
    </source>
</evidence>
<dbReference type="SUPFAM" id="SSF52540">
    <property type="entry name" value="P-loop containing nucleoside triphosphate hydrolases"/>
    <property type="match status" value="1"/>
</dbReference>
<evidence type="ECO:0000256" key="4">
    <source>
        <dbReference type="ARBA" id="ARBA00022692"/>
    </source>
</evidence>
<dbReference type="PANTHER" id="PTHR48041">
    <property type="entry name" value="ABC TRANSPORTER G FAMILY MEMBER 28"/>
    <property type="match status" value="1"/>
</dbReference>
<comment type="subcellular location">
    <subcellularLocation>
        <location evidence="1">Membrane</location>
        <topology evidence="1">Multi-pass membrane protein</topology>
    </subcellularLocation>
</comment>
<feature type="transmembrane region" description="Helical" evidence="9">
    <location>
        <begin position="449"/>
        <end position="473"/>
    </location>
</feature>